<protein>
    <submittedName>
        <fullName evidence="1">Uncharacterized protein</fullName>
    </submittedName>
</protein>
<evidence type="ECO:0000313" key="2">
    <source>
        <dbReference type="Proteomes" id="UP000028761"/>
    </source>
</evidence>
<dbReference type="Proteomes" id="UP000028761">
    <property type="component" value="Chromosome 1"/>
</dbReference>
<evidence type="ECO:0000313" key="1">
    <source>
        <dbReference type="Ensembl" id="ENSPANP00000051983.1"/>
    </source>
</evidence>
<dbReference type="Ensembl" id="ENSPANT00000077034.1">
    <property type="protein sequence ID" value="ENSPANP00000051983.1"/>
    <property type="gene ID" value="ENSPANG00000045239.1"/>
</dbReference>
<dbReference type="AlphaFoldDB" id="A0A8I5N050"/>
<reference evidence="1 2" key="1">
    <citation type="submission" date="2012-03" db="EMBL/GenBank/DDBJ databases">
        <title>Whole Genome Assembly of Papio anubis.</title>
        <authorList>
            <person name="Liu Y.L."/>
            <person name="Abraham K.A."/>
            <person name="Akbar H.A."/>
            <person name="Ali S.A."/>
            <person name="Anosike U.A."/>
            <person name="Aqrawi P.A."/>
            <person name="Arias F.A."/>
            <person name="Attaway T.A."/>
            <person name="Awwad R.A."/>
            <person name="Babu C.B."/>
            <person name="Bandaranaike D.B."/>
            <person name="Battles P.B."/>
            <person name="Bell A.B."/>
            <person name="Beltran B.B."/>
            <person name="Berhane-Mersha D.B."/>
            <person name="Bess C.B."/>
            <person name="Bickham C.B."/>
            <person name="Bolden T.B."/>
            <person name="Carter K.C."/>
            <person name="Chau D.C."/>
            <person name="Chavez A.C."/>
            <person name="Clerc-Blankenburg K.C."/>
            <person name="Coyle M.C."/>
            <person name="Dao M.D."/>
            <person name="Davila M.L.D."/>
            <person name="Davy-Carroll L.D."/>
            <person name="Denson S.D."/>
            <person name="Dinh H.D."/>
            <person name="Fernandez S.F."/>
            <person name="Fernando P.F."/>
            <person name="Forbes L.F."/>
            <person name="Francis C.F."/>
            <person name="Francisco L.F."/>
            <person name="Fu Q.F."/>
            <person name="Garcia-Iii R.G."/>
            <person name="Garrett T.G."/>
            <person name="Gross S.G."/>
            <person name="Gubbala S.G."/>
            <person name="Hirani K.H."/>
            <person name="Hogues M.H."/>
            <person name="Hollins B.H."/>
            <person name="Jackson L.J."/>
            <person name="Javaid M.J."/>
            <person name="Jhangiani S.J."/>
            <person name="Johnson A.J."/>
            <person name="Johnson B.J."/>
            <person name="Jones J.J."/>
            <person name="Joshi V.J."/>
            <person name="Kalu J.K."/>
            <person name="Khan N.K."/>
            <person name="Korchina V.K."/>
            <person name="Kovar C.K."/>
            <person name="Lago L.L."/>
            <person name="Lara F.L."/>
            <person name="Le T.-K.L."/>
            <person name="Lee S.L."/>
            <person name="Legall-Iii F.L."/>
            <person name="Lemon S.L."/>
            <person name="Liu J.L."/>
            <person name="Liu Y.-S.L."/>
            <person name="Liyanage D.L."/>
            <person name="Lopez J.L."/>
            <person name="Lorensuhewa L.L."/>
            <person name="Mata R.M."/>
            <person name="Mathew T.M."/>
            <person name="Mercado C.M."/>
            <person name="Mercado I.M."/>
            <person name="Morales K.M."/>
            <person name="Morgan M.M."/>
            <person name="Munidasa M.M."/>
            <person name="Ngo D.N."/>
            <person name="Nguyen L.N."/>
            <person name="Nguyen T.N."/>
            <person name="Nguyen N.N."/>
            <person name="Obregon M.O."/>
            <person name="Okwuonu G.O."/>
            <person name="Ongeri F.O."/>
            <person name="Onwere C.O."/>
            <person name="Osifeso I.O."/>
            <person name="Parra A.P."/>
            <person name="Patil S.P."/>
            <person name="Perez A.P."/>
            <person name="Perez Y.P."/>
            <person name="Pham C.P."/>
            <person name="Pu L.-L.P."/>
            <person name="Puazo M.P."/>
            <person name="Quiroz J.Q."/>
            <person name="Rouhana J.R."/>
            <person name="Ruiz M.R."/>
            <person name="Ruiz S.-J.R."/>
            <person name="Saada N.S."/>
            <person name="Santibanez J.S."/>
            <person name="Scheel M.S."/>
            <person name="Schneider B.S."/>
            <person name="Simmons D.S."/>
            <person name="Sisson I.S."/>
            <person name="Tang L.-Y.T."/>
            <person name="Thornton R.T."/>
            <person name="Tisius J.T."/>
            <person name="Toledanes G.T."/>
            <person name="Trejos Z.T."/>
            <person name="Usmani K.U."/>
            <person name="Varghese R.V."/>
            <person name="Vattathil S.V."/>
            <person name="Vee V.V."/>
            <person name="Walker D.W."/>
            <person name="Weissenberger G.W."/>
            <person name="White C.W."/>
            <person name="Williams A.W."/>
            <person name="Woodworth J.W."/>
            <person name="Wright R.W."/>
            <person name="Zhu Y.Z."/>
            <person name="Han Y.H."/>
            <person name="Newsham I.N."/>
            <person name="Nazareth L.N."/>
            <person name="Worley K.W."/>
            <person name="Muzny D.M."/>
            <person name="Rogers J.R."/>
            <person name="Gibbs R.G."/>
        </authorList>
    </citation>
    <scope>NUCLEOTIDE SEQUENCE [LARGE SCALE GENOMIC DNA]</scope>
</reference>
<sequence>MHNNVIIHYYCIFAGLFHDRLHKRQLDYFFSFFFFFLTESHSVAQAGVQWHNLGSLQPLPPGFKPFSCLSLLYSWDYRRVPRSLATCFVFLVEMGFRHVGQAGLELLVSSDPTASASQSAGITDVSHHTGFLYLLPHSIWCNVTELPENSIKYFHEDNTAQGGKNSFKFHAREMQSWDLIKRRGFAMLARLVSNS</sequence>
<dbReference type="PRINTS" id="PR02045">
    <property type="entry name" value="F138DOMAIN"/>
</dbReference>
<proteinExistence type="predicted"/>
<dbReference type="PANTHER" id="PTHR46254:SF3">
    <property type="entry name" value="SECRETED PROTEIN"/>
    <property type="match status" value="1"/>
</dbReference>
<accession>A0A8I5N050</accession>
<reference evidence="1" key="2">
    <citation type="submission" date="2025-08" db="UniProtKB">
        <authorList>
            <consortium name="Ensembl"/>
        </authorList>
    </citation>
    <scope>IDENTIFICATION</scope>
</reference>
<name>A0A8I5N050_PAPAN</name>
<keyword evidence="2" id="KW-1185">Reference proteome</keyword>
<organism evidence="1 2">
    <name type="scientific">Papio anubis</name>
    <name type="common">Olive baboon</name>
    <dbReference type="NCBI Taxonomy" id="9555"/>
    <lineage>
        <taxon>Eukaryota</taxon>
        <taxon>Metazoa</taxon>
        <taxon>Chordata</taxon>
        <taxon>Craniata</taxon>
        <taxon>Vertebrata</taxon>
        <taxon>Euteleostomi</taxon>
        <taxon>Mammalia</taxon>
        <taxon>Eutheria</taxon>
        <taxon>Euarchontoglires</taxon>
        <taxon>Primates</taxon>
        <taxon>Haplorrhini</taxon>
        <taxon>Catarrhini</taxon>
        <taxon>Cercopithecidae</taxon>
        <taxon>Cercopithecinae</taxon>
        <taxon>Papio</taxon>
    </lineage>
</organism>
<reference evidence="1" key="3">
    <citation type="submission" date="2025-09" db="UniProtKB">
        <authorList>
            <consortium name="Ensembl"/>
        </authorList>
    </citation>
    <scope>IDENTIFICATION</scope>
</reference>
<dbReference type="PANTHER" id="PTHR46254">
    <property type="entry name" value="PROTEIN GVQW1-RELATED"/>
    <property type="match status" value="1"/>
</dbReference>
<dbReference type="GeneTree" id="ENSGT00940000167556"/>